<keyword evidence="4 6" id="KW-1133">Transmembrane helix</keyword>
<protein>
    <recommendedName>
        <fullName evidence="6">Protein YIP</fullName>
    </recommendedName>
</protein>
<dbReference type="PANTHER" id="PTHR21236">
    <property type="entry name" value="GOLGI MEMBRANE PROTEIN YIP1"/>
    <property type="match status" value="1"/>
</dbReference>
<proteinExistence type="inferred from homology"/>
<feature type="transmembrane region" description="Helical" evidence="6">
    <location>
        <begin position="355"/>
        <end position="375"/>
    </location>
</feature>
<dbReference type="AlphaFoldDB" id="A0A9W6T3V1"/>
<dbReference type="GO" id="GO:0000139">
    <property type="term" value="C:Golgi membrane"/>
    <property type="evidence" value="ECO:0007669"/>
    <property type="project" value="UniProtKB-SubCell"/>
</dbReference>
<gene>
    <name evidence="9" type="ORF">Cboi02_000419200</name>
</gene>
<feature type="region of interest" description="Disordered" evidence="7">
    <location>
        <begin position="1"/>
        <end position="55"/>
    </location>
</feature>
<dbReference type="InterPro" id="IPR045231">
    <property type="entry name" value="Yip1/4-like"/>
</dbReference>
<dbReference type="GO" id="GO:0006888">
    <property type="term" value="P:endoplasmic reticulum to Golgi vesicle-mediated transport"/>
    <property type="evidence" value="ECO:0007669"/>
    <property type="project" value="InterPro"/>
</dbReference>
<comment type="subcellular location">
    <subcellularLocation>
        <location evidence="6">Golgi apparatus membrane</location>
        <topology evidence="6">Multi-pass membrane protein</topology>
    </subcellularLocation>
    <subcellularLocation>
        <location evidence="1">Membrane</location>
        <topology evidence="1">Multi-pass membrane protein</topology>
    </subcellularLocation>
</comment>
<evidence type="ECO:0000256" key="7">
    <source>
        <dbReference type="SAM" id="MobiDB-lite"/>
    </source>
</evidence>
<accession>A0A9W6T3V1</accession>
<feature type="transmembrane region" description="Helical" evidence="6">
    <location>
        <begin position="196"/>
        <end position="215"/>
    </location>
</feature>
<evidence type="ECO:0000313" key="10">
    <source>
        <dbReference type="Proteomes" id="UP001165120"/>
    </source>
</evidence>
<comment type="caution">
    <text evidence="9">The sequence shown here is derived from an EMBL/GenBank/DDBJ whole genome shotgun (WGS) entry which is preliminary data.</text>
</comment>
<dbReference type="Proteomes" id="UP001165120">
    <property type="component" value="Unassembled WGS sequence"/>
</dbReference>
<evidence type="ECO:0000256" key="4">
    <source>
        <dbReference type="ARBA" id="ARBA00022989"/>
    </source>
</evidence>
<dbReference type="PANTHER" id="PTHR21236:SF1">
    <property type="entry name" value="PROTEIN YIPF6"/>
    <property type="match status" value="1"/>
</dbReference>
<evidence type="ECO:0000256" key="6">
    <source>
        <dbReference type="RuleBase" id="RU361264"/>
    </source>
</evidence>
<keyword evidence="3 6" id="KW-0812">Transmembrane</keyword>
<feature type="transmembrane region" description="Helical" evidence="6">
    <location>
        <begin position="235"/>
        <end position="257"/>
    </location>
</feature>
<dbReference type="EMBL" id="BSXN01001617">
    <property type="protein sequence ID" value="GME73823.1"/>
    <property type="molecule type" value="Genomic_DNA"/>
</dbReference>
<dbReference type="InterPro" id="IPR006977">
    <property type="entry name" value="Yip1_dom"/>
</dbReference>
<dbReference type="Pfam" id="PF04893">
    <property type="entry name" value="Yip1"/>
    <property type="match status" value="1"/>
</dbReference>
<comment type="similarity">
    <text evidence="2 6">Belongs to the YIP1 family.</text>
</comment>
<evidence type="ECO:0000256" key="2">
    <source>
        <dbReference type="ARBA" id="ARBA00010596"/>
    </source>
</evidence>
<keyword evidence="5 6" id="KW-0472">Membrane</keyword>
<feature type="transmembrane region" description="Helical" evidence="6">
    <location>
        <begin position="306"/>
        <end position="326"/>
    </location>
</feature>
<name>A0A9W6T3V1_CANBO</name>
<feature type="transmembrane region" description="Helical" evidence="6">
    <location>
        <begin position="269"/>
        <end position="300"/>
    </location>
</feature>
<evidence type="ECO:0000256" key="1">
    <source>
        <dbReference type="ARBA" id="ARBA00004141"/>
    </source>
</evidence>
<dbReference type="GO" id="GO:0005802">
    <property type="term" value="C:trans-Golgi network"/>
    <property type="evidence" value="ECO:0007669"/>
    <property type="project" value="TreeGrafter"/>
</dbReference>
<reference evidence="9" key="1">
    <citation type="submission" date="2023-04" db="EMBL/GenBank/DDBJ databases">
        <title>Candida boidinii NBRC 10035.</title>
        <authorList>
            <person name="Ichikawa N."/>
            <person name="Sato H."/>
            <person name="Tonouchi N."/>
        </authorList>
    </citation>
    <scope>NUCLEOTIDE SEQUENCE</scope>
    <source>
        <strain evidence="9">NBRC 10035</strain>
    </source>
</reference>
<feature type="region of interest" description="Disordered" evidence="7">
    <location>
        <begin position="158"/>
        <end position="178"/>
    </location>
</feature>
<keyword evidence="10" id="KW-1185">Reference proteome</keyword>
<feature type="compositionally biased region" description="Low complexity" evidence="7">
    <location>
        <begin position="18"/>
        <end position="55"/>
    </location>
</feature>
<evidence type="ECO:0000256" key="5">
    <source>
        <dbReference type="ARBA" id="ARBA00023136"/>
    </source>
</evidence>
<evidence type="ECO:0000256" key="3">
    <source>
        <dbReference type="ARBA" id="ARBA00022692"/>
    </source>
</evidence>
<organism evidence="9 10">
    <name type="scientific">Candida boidinii</name>
    <name type="common">Yeast</name>
    <dbReference type="NCBI Taxonomy" id="5477"/>
    <lineage>
        <taxon>Eukaryota</taxon>
        <taxon>Fungi</taxon>
        <taxon>Dikarya</taxon>
        <taxon>Ascomycota</taxon>
        <taxon>Saccharomycotina</taxon>
        <taxon>Pichiomycetes</taxon>
        <taxon>Pichiales</taxon>
        <taxon>Pichiaceae</taxon>
        <taxon>Ogataea</taxon>
        <taxon>Ogataea/Candida clade</taxon>
    </lineage>
</organism>
<evidence type="ECO:0000313" key="9">
    <source>
        <dbReference type="EMBL" id="GME73823.1"/>
    </source>
</evidence>
<evidence type="ECO:0000259" key="8">
    <source>
        <dbReference type="Pfam" id="PF04893"/>
    </source>
</evidence>
<sequence length="376" mass="42074">MSANYDSFSIDDDDLIEPDIPSYTVPSTKKTTTPKPSTQNQSSTNAASSSNTNNDAPNTTSFFNFTSFITPQSIINPVFENSNIQFRESQFTGGNTLDESVLTTLHRDLSTIGDKLLLILWPLRLRTRLLSVQNFSNRYANVSNITSIFERSGATTNNESDNWNVDEEGVSGQSEQQQQLDYEDYSKESIKKILDWDLWGPLIFLLSFSLIITYLQTKSLQGTQDANSSQIFSGSFSLIWIILGVLSLNIQLVSPISQKTDQGTKTSGVIALSFFQCISILSYTLFPVVLGSLFSIFITWKWLRMIISFIMLSWSLLCFWLIMAIVNKCETKGTSLSSSFLNATTEGGSPGDKRIFLIIYPVFLCFGLFSWLSVIV</sequence>
<feature type="domain" description="Yip1" evidence="8">
    <location>
        <begin position="192"/>
        <end position="339"/>
    </location>
</feature>